<dbReference type="SUPFAM" id="SSF56349">
    <property type="entry name" value="DNA breaking-rejoining enzymes"/>
    <property type="match status" value="1"/>
</dbReference>
<dbReference type="GO" id="GO:0006310">
    <property type="term" value="P:DNA recombination"/>
    <property type="evidence" value="ECO:0007669"/>
    <property type="project" value="UniProtKB-KW"/>
</dbReference>
<dbReference type="GO" id="GO:0015074">
    <property type="term" value="P:DNA integration"/>
    <property type="evidence" value="ECO:0007669"/>
    <property type="project" value="InterPro"/>
</dbReference>
<dbReference type="InterPro" id="IPR013762">
    <property type="entry name" value="Integrase-like_cat_sf"/>
</dbReference>
<evidence type="ECO:0000313" key="5">
    <source>
        <dbReference type="Proteomes" id="UP001431209"/>
    </source>
</evidence>
<evidence type="ECO:0000259" key="3">
    <source>
        <dbReference type="PROSITE" id="PS51898"/>
    </source>
</evidence>
<dbReference type="SUPFAM" id="SSF47823">
    <property type="entry name" value="lambda integrase-like, N-terminal domain"/>
    <property type="match status" value="1"/>
</dbReference>
<keyword evidence="1" id="KW-0238">DNA-binding</keyword>
<comment type="caution">
    <text evidence="4">The sequence shown here is derived from an EMBL/GenBank/DDBJ whole genome shotgun (WGS) entry which is preliminary data.</text>
</comment>
<dbReference type="PANTHER" id="PTHR34605">
    <property type="entry name" value="PHAGE_INTEGRASE DOMAIN-CONTAINING PROTEIN"/>
    <property type="match status" value="1"/>
</dbReference>
<proteinExistence type="predicted"/>
<dbReference type="Pfam" id="PF00589">
    <property type="entry name" value="Phage_integrase"/>
    <property type="match status" value="1"/>
</dbReference>
<dbReference type="GO" id="GO:0003677">
    <property type="term" value="F:DNA binding"/>
    <property type="evidence" value="ECO:0007669"/>
    <property type="project" value="UniProtKB-KW"/>
</dbReference>
<dbReference type="InterPro" id="IPR052925">
    <property type="entry name" value="Phage_Integrase-like_Recomb"/>
</dbReference>
<evidence type="ECO:0000256" key="1">
    <source>
        <dbReference type="ARBA" id="ARBA00023125"/>
    </source>
</evidence>
<reference evidence="4 5" key="1">
    <citation type="submission" date="2024-03" db="EMBL/GenBank/DDBJ databases">
        <title>The Acrasis kona genome and developmental transcriptomes reveal deep origins of eukaryotic multicellular pathways.</title>
        <authorList>
            <person name="Sheikh S."/>
            <person name="Fu C.-J."/>
            <person name="Brown M.W."/>
            <person name="Baldauf S.L."/>
        </authorList>
    </citation>
    <scope>NUCLEOTIDE SEQUENCE [LARGE SCALE GENOMIC DNA]</scope>
    <source>
        <strain evidence="4 5">ATCC MYA-3509</strain>
    </source>
</reference>
<gene>
    <name evidence="4" type="ORF">AKO1_015396</name>
</gene>
<feature type="domain" description="Tyr recombinase" evidence="3">
    <location>
        <begin position="80"/>
        <end position="288"/>
    </location>
</feature>
<dbReference type="InterPro" id="IPR010998">
    <property type="entry name" value="Integrase_recombinase_N"/>
</dbReference>
<dbReference type="Gene3D" id="1.10.150.130">
    <property type="match status" value="1"/>
</dbReference>
<organism evidence="4 5">
    <name type="scientific">Acrasis kona</name>
    <dbReference type="NCBI Taxonomy" id="1008807"/>
    <lineage>
        <taxon>Eukaryota</taxon>
        <taxon>Discoba</taxon>
        <taxon>Heterolobosea</taxon>
        <taxon>Tetramitia</taxon>
        <taxon>Eutetramitia</taxon>
        <taxon>Acrasidae</taxon>
        <taxon>Acrasis</taxon>
    </lineage>
</organism>
<evidence type="ECO:0000256" key="2">
    <source>
        <dbReference type="ARBA" id="ARBA00023172"/>
    </source>
</evidence>
<sequence length="289" mass="32716">MSEWYKFESFCELNCERSLPASPLLVEFYFYSMLDNGRGASINMSSSAIKYVHNSNSISSPTDHPEVKQSTKECQKHWKKNRKRLKRDPFPLEALKIYSSCRPSDTSEFEFLRNIALVANCFRGMMRGGEIVKCTGECITFEDDNSVVVWDLGVTKTDREGCDSRVPIDKGLDNSPTCPITSIKNYEKLYIKKFKHGFKKSKNIFVNEDGSPLKTDDVREIVQQMIRFAGRTEKCGAHSLRSGGATQAAKEGLSLPEIKAIGRWKSECVLRYIHAVVGVGKRLSKLMNL</sequence>
<dbReference type="InterPro" id="IPR002104">
    <property type="entry name" value="Integrase_catalytic"/>
</dbReference>
<keyword evidence="2" id="KW-0233">DNA recombination</keyword>
<dbReference type="Gene3D" id="1.10.443.10">
    <property type="entry name" value="Intergrase catalytic core"/>
    <property type="match status" value="1"/>
</dbReference>
<dbReference type="InterPro" id="IPR011010">
    <property type="entry name" value="DNA_brk_join_enz"/>
</dbReference>
<dbReference type="EMBL" id="JAOPGA020001902">
    <property type="protein sequence ID" value="KAL0492034.1"/>
    <property type="molecule type" value="Genomic_DNA"/>
</dbReference>
<protein>
    <submittedName>
        <fullName evidence="4">Integrase/recombinase xerD</fullName>
    </submittedName>
</protein>
<dbReference type="AlphaFoldDB" id="A0AAW2ZS76"/>
<dbReference type="Proteomes" id="UP001431209">
    <property type="component" value="Unassembled WGS sequence"/>
</dbReference>
<accession>A0AAW2ZS76</accession>
<evidence type="ECO:0000313" key="4">
    <source>
        <dbReference type="EMBL" id="KAL0492034.1"/>
    </source>
</evidence>
<name>A0AAW2ZS76_9EUKA</name>
<dbReference type="PROSITE" id="PS51898">
    <property type="entry name" value="TYR_RECOMBINASE"/>
    <property type="match status" value="1"/>
</dbReference>
<keyword evidence="5" id="KW-1185">Reference proteome</keyword>
<dbReference type="PANTHER" id="PTHR34605:SF4">
    <property type="entry name" value="DNA ADENINE METHYLTRANSFERASE"/>
    <property type="match status" value="1"/>
</dbReference>